<proteinExistence type="predicted"/>
<evidence type="ECO:0000313" key="2">
    <source>
        <dbReference type="Proteomes" id="UP000824120"/>
    </source>
</evidence>
<accession>A0A9J5YHL6</accession>
<protein>
    <submittedName>
        <fullName evidence="1">Uncharacterized protein</fullName>
    </submittedName>
</protein>
<feature type="non-terminal residue" evidence="1">
    <location>
        <position position="1"/>
    </location>
</feature>
<sequence>TVKGDKLSLEQLTPNQMGSSRTPTCHMKSSLRLSPLTLSISKQAKVAESIRPKSNFLELKPFESSNSSKTYLEVYIKNSILENLILNYNSSMTNHLVSLVEIADQLGDPPFSRLHRRLSPFVNIVVFGSLGDIVQLRGIAR</sequence>
<dbReference type="AlphaFoldDB" id="A0A9J5YHL6"/>
<dbReference type="EMBL" id="JACXVP010000006">
    <property type="protein sequence ID" value="KAG5599144.1"/>
    <property type="molecule type" value="Genomic_DNA"/>
</dbReference>
<gene>
    <name evidence="1" type="ORF">H5410_030514</name>
</gene>
<name>A0A9J5YHL6_SOLCO</name>
<reference evidence="1 2" key="1">
    <citation type="submission" date="2020-09" db="EMBL/GenBank/DDBJ databases">
        <title>De no assembly of potato wild relative species, Solanum commersonii.</title>
        <authorList>
            <person name="Cho K."/>
        </authorList>
    </citation>
    <scope>NUCLEOTIDE SEQUENCE [LARGE SCALE GENOMIC DNA]</scope>
    <source>
        <strain evidence="1">LZ3.2</strain>
        <tissue evidence="1">Leaf</tissue>
    </source>
</reference>
<organism evidence="1 2">
    <name type="scientific">Solanum commersonii</name>
    <name type="common">Commerson's wild potato</name>
    <name type="synonym">Commerson's nightshade</name>
    <dbReference type="NCBI Taxonomy" id="4109"/>
    <lineage>
        <taxon>Eukaryota</taxon>
        <taxon>Viridiplantae</taxon>
        <taxon>Streptophyta</taxon>
        <taxon>Embryophyta</taxon>
        <taxon>Tracheophyta</taxon>
        <taxon>Spermatophyta</taxon>
        <taxon>Magnoliopsida</taxon>
        <taxon>eudicotyledons</taxon>
        <taxon>Gunneridae</taxon>
        <taxon>Pentapetalae</taxon>
        <taxon>asterids</taxon>
        <taxon>lamiids</taxon>
        <taxon>Solanales</taxon>
        <taxon>Solanaceae</taxon>
        <taxon>Solanoideae</taxon>
        <taxon>Solaneae</taxon>
        <taxon>Solanum</taxon>
    </lineage>
</organism>
<comment type="caution">
    <text evidence="1">The sequence shown here is derived from an EMBL/GenBank/DDBJ whole genome shotgun (WGS) entry which is preliminary data.</text>
</comment>
<keyword evidence="2" id="KW-1185">Reference proteome</keyword>
<dbReference type="Proteomes" id="UP000824120">
    <property type="component" value="Chromosome 6"/>
</dbReference>
<evidence type="ECO:0000313" key="1">
    <source>
        <dbReference type="EMBL" id="KAG5599144.1"/>
    </source>
</evidence>